<gene>
    <name evidence="2" type="ORF">FHS52_002487</name>
</gene>
<sequence length="43" mass="5085">MTPEEEREFLRRRKARNWVVAGTLIFFVVLFYAITIVRIGGQT</sequence>
<dbReference type="RefSeq" id="WP_272917007.1">
    <property type="nucleotide sequence ID" value="NZ_BAAADZ010000010.1"/>
</dbReference>
<keyword evidence="1" id="KW-1133">Transmembrane helix</keyword>
<feature type="transmembrane region" description="Helical" evidence="1">
    <location>
        <begin position="18"/>
        <end position="40"/>
    </location>
</feature>
<evidence type="ECO:0008006" key="4">
    <source>
        <dbReference type="Google" id="ProtNLM"/>
    </source>
</evidence>
<proteinExistence type="predicted"/>
<accession>A0ABR6I0R9</accession>
<dbReference type="Proteomes" id="UP000548685">
    <property type="component" value="Unassembled WGS sequence"/>
</dbReference>
<dbReference type="EMBL" id="JACICE010000002">
    <property type="protein sequence ID" value="MBB3776518.1"/>
    <property type="molecule type" value="Genomic_DNA"/>
</dbReference>
<keyword evidence="1" id="KW-0812">Transmembrane</keyword>
<reference evidence="2 3" key="1">
    <citation type="submission" date="2020-08" db="EMBL/GenBank/DDBJ databases">
        <title>Genomic Encyclopedia of Type Strains, Phase IV (KMG-IV): sequencing the most valuable type-strain genomes for metagenomic binning, comparative biology and taxonomic classification.</title>
        <authorList>
            <person name="Goeker M."/>
        </authorList>
    </citation>
    <scope>NUCLEOTIDE SEQUENCE [LARGE SCALE GENOMIC DNA]</scope>
    <source>
        <strain evidence="2 3">DSM 8510</strain>
    </source>
</reference>
<evidence type="ECO:0000313" key="2">
    <source>
        <dbReference type="EMBL" id="MBB3776518.1"/>
    </source>
</evidence>
<evidence type="ECO:0000256" key="1">
    <source>
        <dbReference type="SAM" id="Phobius"/>
    </source>
</evidence>
<evidence type="ECO:0000313" key="3">
    <source>
        <dbReference type="Proteomes" id="UP000548685"/>
    </source>
</evidence>
<keyword evidence="1" id="KW-0472">Membrane</keyword>
<name>A0ABR6I0R9_9SPHN</name>
<keyword evidence="3" id="KW-1185">Reference proteome</keyword>
<protein>
    <recommendedName>
        <fullName evidence="4">Cytochrome C oxidase assembly protein</fullName>
    </recommendedName>
</protein>
<organism evidence="2 3">
    <name type="scientific">Erythrobacter ramosus</name>
    <dbReference type="NCBI Taxonomy" id="35811"/>
    <lineage>
        <taxon>Bacteria</taxon>
        <taxon>Pseudomonadati</taxon>
        <taxon>Pseudomonadota</taxon>
        <taxon>Alphaproteobacteria</taxon>
        <taxon>Sphingomonadales</taxon>
        <taxon>Erythrobacteraceae</taxon>
        <taxon>Erythrobacter/Porphyrobacter group</taxon>
        <taxon>Erythrobacter</taxon>
    </lineage>
</organism>
<comment type="caution">
    <text evidence="2">The sequence shown here is derived from an EMBL/GenBank/DDBJ whole genome shotgun (WGS) entry which is preliminary data.</text>
</comment>